<organism evidence="3 4">
    <name type="scientific">Micromonospora echinospora</name>
    <name type="common">Micromonospora purpurea</name>
    <dbReference type="NCBI Taxonomy" id="1877"/>
    <lineage>
        <taxon>Bacteria</taxon>
        <taxon>Bacillati</taxon>
        <taxon>Actinomycetota</taxon>
        <taxon>Actinomycetes</taxon>
        <taxon>Micromonosporales</taxon>
        <taxon>Micromonosporaceae</taxon>
        <taxon>Micromonospora</taxon>
    </lineage>
</organism>
<sequence>MIEEVPERSIKLTDPRTLRAYAHPLRMRLIGLLRSDGPMTATQAAARLDDNVPNCSFHLRQLAKYGFAERVPGADGRERPWRATAQDTSWDDDSDDPAMKAATDQLNSVMLALYVQRAQDYLTVRGDEPVEWRAAAGFGDALLHVTATELRELTEEVNALLARYDERVADPARRPPGSRPVQIIQMAVPRGPVPPEDQRAETDRD</sequence>
<feature type="coiled-coil region" evidence="1">
    <location>
        <begin position="143"/>
        <end position="170"/>
    </location>
</feature>
<evidence type="ECO:0000313" key="4">
    <source>
        <dbReference type="Proteomes" id="UP000198253"/>
    </source>
</evidence>
<dbReference type="Gene3D" id="6.10.140.2180">
    <property type="match status" value="1"/>
</dbReference>
<dbReference type="RefSeq" id="WP_088983946.1">
    <property type="nucleotide sequence ID" value="NZ_LT607413.1"/>
</dbReference>
<feature type="region of interest" description="Disordered" evidence="2">
    <location>
        <begin position="170"/>
        <end position="205"/>
    </location>
</feature>
<dbReference type="InterPro" id="IPR036388">
    <property type="entry name" value="WH-like_DNA-bd_sf"/>
</dbReference>
<protein>
    <submittedName>
        <fullName evidence="3">Transcriptional regulator, ArsR family</fullName>
    </submittedName>
</protein>
<evidence type="ECO:0000256" key="2">
    <source>
        <dbReference type="SAM" id="MobiDB-lite"/>
    </source>
</evidence>
<dbReference type="OrthoDB" id="7945987at2"/>
<name>A0A1C4ZGR7_MICEC</name>
<dbReference type="SUPFAM" id="SSF46785">
    <property type="entry name" value="Winged helix' DNA-binding domain"/>
    <property type="match status" value="1"/>
</dbReference>
<dbReference type="Pfam" id="PF12840">
    <property type="entry name" value="HTH_20"/>
    <property type="match status" value="1"/>
</dbReference>
<feature type="region of interest" description="Disordered" evidence="2">
    <location>
        <begin position="75"/>
        <end position="96"/>
    </location>
</feature>
<feature type="compositionally biased region" description="Basic and acidic residues" evidence="2">
    <location>
        <begin position="196"/>
        <end position="205"/>
    </location>
</feature>
<evidence type="ECO:0000256" key="1">
    <source>
        <dbReference type="SAM" id="Coils"/>
    </source>
</evidence>
<proteinExistence type="predicted"/>
<dbReference type="EMBL" id="LT607413">
    <property type="protein sequence ID" value="SCF32049.1"/>
    <property type="molecule type" value="Genomic_DNA"/>
</dbReference>
<evidence type="ECO:0000313" key="3">
    <source>
        <dbReference type="EMBL" id="SCF32049.1"/>
    </source>
</evidence>
<accession>A0A1C4ZGR7</accession>
<dbReference type="InterPro" id="IPR036390">
    <property type="entry name" value="WH_DNA-bd_sf"/>
</dbReference>
<dbReference type="AlphaFoldDB" id="A0A1C4ZGR7"/>
<keyword evidence="1" id="KW-0175">Coiled coil</keyword>
<reference evidence="4" key="1">
    <citation type="submission" date="2016-06" db="EMBL/GenBank/DDBJ databases">
        <authorList>
            <person name="Varghese N."/>
            <person name="Submissions Spin"/>
        </authorList>
    </citation>
    <scope>NUCLEOTIDE SEQUENCE [LARGE SCALE GENOMIC DNA]</scope>
    <source>
        <strain evidence="4">DSM 43816</strain>
    </source>
</reference>
<gene>
    <name evidence="3" type="ORF">GA0070618_5217</name>
</gene>
<dbReference type="InterPro" id="IPR011991">
    <property type="entry name" value="ArsR-like_HTH"/>
</dbReference>
<dbReference type="Gene3D" id="1.10.10.10">
    <property type="entry name" value="Winged helix-like DNA-binding domain superfamily/Winged helix DNA-binding domain"/>
    <property type="match status" value="1"/>
</dbReference>
<keyword evidence="4" id="KW-1185">Reference proteome</keyword>
<dbReference type="InParanoid" id="A0A1C4ZGR7"/>
<dbReference type="CDD" id="cd00090">
    <property type="entry name" value="HTH_ARSR"/>
    <property type="match status" value="1"/>
</dbReference>
<dbReference type="Proteomes" id="UP000198253">
    <property type="component" value="Chromosome I"/>
</dbReference>